<keyword evidence="3" id="KW-0132">Cell division</keyword>
<dbReference type="GO" id="GO:0016020">
    <property type="term" value="C:membrane"/>
    <property type="evidence" value="ECO:0007669"/>
    <property type="project" value="UniProtKB-SubCell"/>
</dbReference>
<name>A0A7T5UR63_9BACT</name>
<comment type="subcellular location">
    <subcellularLocation>
        <location evidence="1">Membrane</location>
    </subcellularLocation>
</comment>
<evidence type="ECO:0000256" key="1">
    <source>
        <dbReference type="ARBA" id="ARBA00004370"/>
    </source>
</evidence>
<evidence type="ECO:0000313" key="10">
    <source>
        <dbReference type="EMBL" id="QQG45156.1"/>
    </source>
</evidence>
<keyword evidence="2" id="KW-1003">Cell membrane</keyword>
<reference evidence="10 11" key="1">
    <citation type="submission" date="2020-07" db="EMBL/GenBank/DDBJ databases">
        <title>Huge and variable diversity of episymbiotic CPR bacteria and DPANN archaea in groundwater ecosystems.</title>
        <authorList>
            <person name="He C.Y."/>
            <person name="Keren R."/>
            <person name="Whittaker M."/>
            <person name="Farag I.F."/>
            <person name="Doudna J."/>
            <person name="Cate J.H.D."/>
            <person name="Banfield J.F."/>
        </authorList>
    </citation>
    <scope>NUCLEOTIDE SEQUENCE [LARGE SCALE GENOMIC DNA]</scope>
    <source>
        <strain evidence="10">NC_groundwater_541_Ag_S-0.1um_46_50</strain>
    </source>
</reference>
<keyword evidence="7" id="KW-0131">Cell cycle</keyword>
<dbReference type="PROSITE" id="PS51779">
    <property type="entry name" value="POTRA"/>
    <property type="match status" value="1"/>
</dbReference>
<protein>
    <submittedName>
        <fullName evidence="10">FtsQ-type POTRA domain-containing protein</fullName>
    </submittedName>
</protein>
<dbReference type="GO" id="GO:0090529">
    <property type="term" value="P:cell septum assembly"/>
    <property type="evidence" value="ECO:0007669"/>
    <property type="project" value="InterPro"/>
</dbReference>
<feature type="transmembrane region" description="Helical" evidence="8">
    <location>
        <begin position="26"/>
        <end position="44"/>
    </location>
</feature>
<evidence type="ECO:0000313" key="11">
    <source>
        <dbReference type="Proteomes" id="UP000595618"/>
    </source>
</evidence>
<keyword evidence="6 8" id="KW-0472">Membrane</keyword>
<evidence type="ECO:0000256" key="6">
    <source>
        <dbReference type="ARBA" id="ARBA00023136"/>
    </source>
</evidence>
<proteinExistence type="predicted"/>
<evidence type="ECO:0000256" key="4">
    <source>
        <dbReference type="ARBA" id="ARBA00022692"/>
    </source>
</evidence>
<dbReference type="PANTHER" id="PTHR35851">
    <property type="entry name" value="CELL DIVISION PROTEIN FTSQ"/>
    <property type="match status" value="1"/>
</dbReference>
<evidence type="ECO:0000256" key="3">
    <source>
        <dbReference type="ARBA" id="ARBA00022618"/>
    </source>
</evidence>
<evidence type="ECO:0000259" key="9">
    <source>
        <dbReference type="PROSITE" id="PS51779"/>
    </source>
</evidence>
<dbReference type="InterPro" id="IPR013685">
    <property type="entry name" value="POTRA_FtsQ_type"/>
</dbReference>
<dbReference type="Pfam" id="PF08478">
    <property type="entry name" value="POTRA_1"/>
    <property type="match status" value="1"/>
</dbReference>
<dbReference type="EMBL" id="CP066690">
    <property type="protein sequence ID" value="QQG45156.1"/>
    <property type="molecule type" value="Genomic_DNA"/>
</dbReference>
<evidence type="ECO:0000256" key="5">
    <source>
        <dbReference type="ARBA" id="ARBA00022989"/>
    </source>
</evidence>
<dbReference type="AlphaFoldDB" id="A0A7T5UR63"/>
<feature type="domain" description="POTRA" evidence="9">
    <location>
        <begin position="49"/>
        <end position="127"/>
    </location>
</feature>
<organism evidence="10 11">
    <name type="scientific">Candidatus Sungiibacteriota bacterium</name>
    <dbReference type="NCBI Taxonomy" id="2750080"/>
    <lineage>
        <taxon>Bacteria</taxon>
        <taxon>Candidatus Sungiibacteriota</taxon>
    </lineage>
</organism>
<keyword evidence="4 8" id="KW-0812">Transmembrane</keyword>
<gene>
    <name evidence="10" type="ORF">HYW89_04120</name>
</gene>
<dbReference type="Gene3D" id="3.10.20.310">
    <property type="entry name" value="membrane protein fhac"/>
    <property type="match status" value="1"/>
</dbReference>
<dbReference type="PANTHER" id="PTHR35851:SF1">
    <property type="entry name" value="CELL DIVISION PROTEIN FTSQ"/>
    <property type="match status" value="1"/>
</dbReference>
<sequence length="277" mass="31553">MNTSRIVYTSKETKGPGILSKKAPKIAGVSVLFILLVSSLFYLARLPNWQVANFSFSGLKTLDQNMLQKKVMKILEGNYALIIPKRSFFFVNSDKLSKAVLNDFPNIQSVSVTKKFPDSVKIAVEERELWGIFCAKAVKKDVAAQCVYVDKTGFAYEQAPDSAGFLITRINTEGFSPEVPSQILEPPLTERMLFLAEELRKNLGLEVIGYELSKKVPREIWVVTSEGFKIYFNKDDDWVNAFRVLKTVLDEEIKDKRPQLDYIDLRFGNKVFYKLLP</sequence>
<accession>A0A7T5UR63</accession>
<evidence type="ECO:0000256" key="7">
    <source>
        <dbReference type="ARBA" id="ARBA00023306"/>
    </source>
</evidence>
<keyword evidence="5 8" id="KW-1133">Transmembrane helix</keyword>
<dbReference type="InterPro" id="IPR034746">
    <property type="entry name" value="POTRA"/>
</dbReference>
<dbReference type="InterPro" id="IPR026579">
    <property type="entry name" value="FtsQ"/>
</dbReference>
<evidence type="ECO:0000256" key="8">
    <source>
        <dbReference type="SAM" id="Phobius"/>
    </source>
</evidence>
<dbReference type="Proteomes" id="UP000595618">
    <property type="component" value="Chromosome"/>
</dbReference>
<evidence type="ECO:0000256" key="2">
    <source>
        <dbReference type="ARBA" id="ARBA00022475"/>
    </source>
</evidence>